<dbReference type="EC" id="4.2.3.-" evidence="6"/>
<evidence type="ECO:0000256" key="1">
    <source>
        <dbReference type="ARBA" id="ARBA00001946"/>
    </source>
</evidence>
<dbReference type="PANTHER" id="PTHR35201:SF4">
    <property type="entry name" value="BETA-PINACENE SYNTHASE-RELATED"/>
    <property type="match status" value="1"/>
</dbReference>
<evidence type="ECO:0000256" key="5">
    <source>
        <dbReference type="ARBA" id="ARBA00023239"/>
    </source>
</evidence>
<accession>A0A9P7EE01</accession>
<reference evidence="7" key="1">
    <citation type="journal article" date="2020" name="New Phytol.">
        <title>Comparative genomics reveals dynamic genome evolution in host specialist ectomycorrhizal fungi.</title>
        <authorList>
            <person name="Lofgren L.A."/>
            <person name="Nguyen N.H."/>
            <person name="Vilgalys R."/>
            <person name="Ruytinx J."/>
            <person name="Liao H.L."/>
            <person name="Branco S."/>
            <person name="Kuo A."/>
            <person name="LaButti K."/>
            <person name="Lipzen A."/>
            <person name="Andreopoulos W."/>
            <person name="Pangilinan J."/>
            <person name="Riley R."/>
            <person name="Hundley H."/>
            <person name="Na H."/>
            <person name="Barry K."/>
            <person name="Grigoriev I.V."/>
            <person name="Stajich J.E."/>
            <person name="Kennedy P.G."/>
        </authorList>
    </citation>
    <scope>NUCLEOTIDE SEQUENCE</scope>
    <source>
        <strain evidence="7">MN1</strain>
    </source>
</reference>
<dbReference type="GO" id="GO:0046872">
    <property type="term" value="F:metal ion binding"/>
    <property type="evidence" value="ECO:0007669"/>
    <property type="project" value="UniProtKB-KW"/>
</dbReference>
<comment type="cofactor">
    <cofactor evidence="1 6">
        <name>Mg(2+)</name>
        <dbReference type="ChEBI" id="CHEBI:18420"/>
    </cofactor>
</comment>
<dbReference type="InterPro" id="IPR008949">
    <property type="entry name" value="Isoprenoid_synthase_dom_sf"/>
</dbReference>
<dbReference type="Proteomes" id="UP000807769">
    <property type="component" value="Unassembled WGS sequence"/>
</dbReference>
<comment type="caution">
    <text evidence="7">The sequence shown here is derived from an EMBL/GenBank/DDBJ whole genome shotgun (WGS) entry which is preliminary data.</text>
</comment>
<dbReference type="GeneID" id="64632919"/>
<dbReference type="Gene3D" id="1.10.600.10">
    <property type="entry name" value="Farnesyl Diphosphate Synthase"/>
    <property type="match status" value="1"/>
</dbReference>
<keyword evidence="3 6" id="KW-0479">Metal-binding</keyword>
<keyword evidence="5 6" id="KW-0456">Lyase</keyword>
<dbReference type="AlphaFoldDB" id="A0A9P7EE01"/>
<protein>
    <recommendedName>
        <fullName evidence="6">Terpene synthase</fullName>
        <ecNumber evidence="6">4.2.3.-</ecNumber>
    </recommendedName>
</protein>
<dbReference type="RefSeq" id="XP_041194715.1">
    <property type="nucleotide sequence ID" value="XM_041338903.1"/>
</dbReference>
<sequence>MVASDRPVDGGSVTVNAGDECDLSLKKIFIPDILARWPFPRRLNQHYSKVGAESSAWLESFKAFSPKAQQAFDVCNFINNLLMSRIHTEHARSACDVMNLFYVIDEYSDVSEEGEVRQQKDVVMDALRHPYKPRPKGEWVGGEVARQFWERTICNASGQSQKRFIAAMDEYLEGVVQQAIDRSRHHIRDIQSYFNVRRRTVGVRPSFAIVELGLNIPDEVISHPRIEDMVVASVDMVIVANDIASYNLEQARGDAIHNVVTIVMHEFNTDVNGAMLWVTDYHTKLEKTYFEALAAIPKWGEPTDWQVREYCDGLGKFVRANFDWCFESGRYFGSDGLKVQERRWILPMPKDHLRKGREDIGPVLVGVTH</sequence>
<dbReference type="PANTHER" id="PTHR35201">
    <property type="entry name" value="TERPENE SYNTHASE"/>
    <property type="match status" value="1"/>
</dbReference>
<dbReference type="OrthoDB" id="6486656at2759"/>
<gene>
    <name evidence="7" type="ORF">BJ212DRAFT_1459482</name>
</gene>
<comment type="similarity">
    <text evidence="2 6">Belongs to the terpene synthase family.</text>
</comment>
<dbReference type="GO" id="GO:0008299">
    <property type="term" value="P:isoprenoid biosynthetic process"/>
    <property type="evidence" value="ECO:0007669"/>
    <property type="project" value="UniProtKB-ARBA"/>
</dbReference>
<evidence type="ECO:0000313" key="8">
    <source>
        <dbReference type="Proteomes" id="UP000807769"/>
    </source>
</evidence>
<proteinExistence type="inferred from homology"/>
<keyword evidence="8" id="KW-1185">Reference proteome</keyword>
<dbReference type="InterPro" id="IPR034686">
    <property type="entry name" value="Terpene_cyclase-like_2"/>
</dbReference>
<dbReference type="EMBL" id="JABBWG010000010">
    <property type="protein sequence ID" value="KAG1819038.1"/>
    <property type="molecule type" value="Genomic_DNA"/>
</dbReference>
<dbReference type="SFLD" id="SFLDS00005">
    <property type="entry name" value="Isoprenoid_Synthase_Type_I"/>
    <property type="match status" value="1"/>
</dbReference>
<evidence type="ECO:0000256" key="6">
    <source>
        <dbReference type="RuleBase" id="RU366034"/>
    </source>
</evidence>
<name>A0A9P7EE01_9AGAM</name>
<keyword evidence="4 6" id="KW-0460">Magnesium</keyword>
<dbReference type="SUPFAM" id="SSF48576">
    <property type="entry name" value="Terpenoid synthases"/>
    <property type="match status" value="1"/>
</dbReference>
<dbReference type="SFLD" id="SFLDG01020">
    <property type="entry name" value="Terpene_Cyclase_Like_2"/>
    <property type="match status" value="1"/>
</dbReference>
<evidence type="ECO:0000256" key="4">
    <source>
        <dbReference type="ARBA" id="ARBA00022842"/>
    </source>
</evidence>
<dbReference type="Pfam" id="PF19086">
    <property type="entry name" value="Terpene_syn_C_2"/>
    <property type="match status" value="1"/>
</dbReference>
<organism evidence="7 8">
    <name type="scientific">Suillus subaureus</name>
    <dbReference type="NCBI Taxonomy" id="48587"/>
    <lineage>
        <taxon>Eukaryota</taxon>
        <taxon>Fungi</taxon>
        <taxon>Dikarya</taxon>
        <taxon>Basidiomycota</taxon>
        <taxon>Agaricomycotina</taxon>
        <taxon>Agaricomycetes</taxon>
        <taxon>Agaricomycetidae</taxon>
        <taxon>Boletales</taxon>
        <taxon>Suillineae</taxon>
        <taxon>Suillaceae</taxon>
        <taxon>Suillus</taxon>
    </lineage>
</organism>
<evidence type="ECO:0000313" key="7">
    <source>
        <dbReference type="EMBL" id="KAG1819038.1"/>
    </source>
</evidence>
<evidence type="ECO:0000256" key="3">
    <source>
        <dbReference type="ARBA" id="ARBA00022723"/>
    </source>
</evidence>
<dbReference type="GO" id="GO:0010333">
    <property type="term" value="F:terpene synthase activity"/>
    <property type="evidence" value="ECO:0007669"/>
    <property type="project" value="InterPro"/>
</dbReference>
<evidence type="ECO:0000256" key="2">
    <source>
        <dbReference type="ARBA" id="ARBA00006333"/>
    </source>
</evidence>